<organism evidence="1 2">
    <name type="scientific">Phytoactinopolyspora mesophila</name>
    <dbReference type="NCBI Taxonomy" id="2650750"/>
    <lineage>
        <taxon>Bacteria</taxon>
        <taxon>Bacillati</taxon>
        <taxon>Actinomycetota</taxon>
        <taxon>Actinomycetes</taxon>
        <taxon>Jiangellales</taxon>
        <taxon>Jiangellaceae</taxon>
        <taxon>Phytoactinopolyspora</taxon>
    </lineage>
</organism>
<accession>A0A7K3M1P0</accession>
<dbReference type="CDD" id="cd14748">
    <property type="entry name" value="PBP2_UgpB"/>
    <property type="match status" value="1"/>
</dbReference>
<comment type="caution">
    <text evidence="1">The sequence shown here is derived from an EMBL/GenBank/DDBJ whole genome shotgun (WGS) entry which is preliminary data.</text>
</comment>
<proteinExistence type="predicted"/>
<sequence>MSHRHLHLPPERRLVVPSRPLDRRSFLGLGAAGAAALTLAACGGPSTSSDDADAADDATADDFSRVTPASEITFWSVHPGNSREADEELIRRFEEANPDISVTLVTAGADYEEVAQRFQTALQGDDRPDVIMLSDVWWFKYFLNGTITPLDALLEAEEVELDDFHDTLIGDYQYDGRQWGMPYARSTPLFYYNKEHWADAGLPDRGPETWDEMDEWAEALEANLSGQQKVFHHVKGASYVAWIFQSIIWAFGGRYSDDDFTITLDSDEAIAAGEYVRSQVNELGYAGVTPDDNIIDLSSGGISSTIGSTGSLSGLLEGSSFEVGAAFLPEKEQFGCPTGGAGLSIPSGLEPERQLAAMRFIKFVTEPEQTAYYSESVGYMPVRKSAVGMMEEAFEREPQRRVALEQLEHTSPQDAARVYIPDGDQILGRGLERIMLQNEPADQAFEVVANELTTSYEENVEPVIG</sequence>
<dbReference type="RefSeq" id="WP_162449879.1">
    <property type="nucleotide sequence ID" value="NZ_WLZY01000002.1"/>
</dbReference>
<dbReference type="Gene3D" id="3.40.190.10">
    <property type="entry name" value="Periplasmic binding protein-like II"/>
    <property type="match status" value="1"/>
</dbReference>
<dbReference type="PANTHER" id="PTHR43649:SF30">
    <property type="entry name" value="ABC TRANSPORTER SUBSTRATE-BINDING PROTEIN"/>
    <property type="match status" value="1"/>
</dbReference>
<evidence type="ECO:0000313" key="2">
    <source>
        <dbReference type="Proteomes" id="UP000460435"/>
    </source>
</evidence>
<dbReference type="AlphaFoldDB" id="A0A7K3M1P0"/>
<reference evidence="1 2" key="1">
    <citation type="submission" date="2019-11" db="EMBL/GenBank/DDBJ databases">
        <authorList>
            <person name="Li X.-J."/>
            <person name="Feng X.-M."/>
        </authorList>
    </citation>
    <scope>NUCLEOTIDE SEQUENCE [LARGE SCALE GENOMIC DNA]</scope>
    <source>
        <strain evidence="1 2">XMNu-373</strain>
    </source>
</reference>
<keyword evidence="2" id="KW-1185">Reference proteome</keyword>
<dbReference type="InterPro" id="IPR006059">
    <property type="entry name" value="SBP"/>
</dbReference>
<dbReference type="EMBL" id="WLZY01000002">
    <property type="protein sequence ID" value="NDL57216.1"/>
    <property type="molecule type" value="Genomic_DNA"/>
</dbReference>
<dbReference type="SUPFAM" id="SSF53850">
    <property type="entry name" value="Periplasmic binding protein-like II"/>
    <property type="match status" value="1"/>
</dbReference>
<dbReference type="InterPro" id="IPR050490">
    <property type="entry name" value="Bact_solute-bd_prot1"/>
</dbReference>
<name>A0A7K3M1P0_9ACTN</name>
<dbReference type="Pfam" id="PF13416">
    <property type="entry name" value="SBP_bac_8"/>
    <property type="match status" value="1"/>
</dbReference>
<dbReference type="PANTHER" id="PTHR43649">
    <property type="entry name" value="ARABINOSE-BINDING PROTEIN-RELATED"/>
    <property type="match status" value="1"/>
</dbReference>
<protein>
    <submittedName>
        <fullName evidence="1">Extracellular solute-binding protein</fullName>
    </submittedName>
</protein>
<dbReference type="InterPro" id="IPR006311">
    <property type="entry name" value="TAT_signal"/>
</dbReference>
<dbReference type="Proteomes" id="UP000460435">
    <property type="component" value="Unassembled WGS sequence"/>
</dbReference>
<dbReference type="PROSITE" id="PS51318">
    <property type="entry name" value="TAT"/>
    <property type="match status" value="1"/>
</dbReference>
<gene>
    <name evidence="1" type="ORF">F7O44_09060</name>
</gene>
<evidence type="ECO:0000313" key="1">
    <source>
        <dbReference type="EMBL" id="NDL57216.1"/>
    </source>
</evidence>